<proteinExistence type="predicted"/>
<sequence>MGNSYKQLTLAERYQIQYFRTLVFSASRSGGYLQHSNKAIFLELKRCHRGAYDAEKDHRHSLRRRKTATKFHKRTDAVSRQVKS</sequence>
<reference evidence="2 3" key="1">
    <citation type="journal article" date="2023" name="bioRxiv">
        <title>An intranuclear bacterial parasite of deep-sea mussels expresses apoptosis inhibitors acquired from its host.</title>
        <authorList>
            <person name="Gonzalez Porras M.A."/>
            <person name="Assie A."/>
            <person name="Tietjen M."/>
            <person name="Violette M."/>
            <person name="Kleiner M."/>
            <person name="Gruber-Vodicka H."/>
            <person name="Dubilier N."/>
            <person name="Leisch N."/>
        </authorList>
    </citation>
    <scope>NUCLEOTIDE SEQUENCE [LARGE SCALE GENOMIC DNA]</scope>
    <source>
        <strain evidence="2">IAP13</strain>
    </source>
</reference>
<comment type="caution">
    <text evidence="2">The sequence shown here is derived from an EMBL/GenBank/DDBJ whole genome shotgun (WGS) entry which is preliminary data.</text>
</comment>
<dbReference type="Proteomes" id="UP001178148">
    <property type="component" value="Unassembled WGS sequence"/>
</dbReference>
<name>A0AA90NS12_9GAMM</name>
<keyword evidence="3" id="KW-1185">Reference proteome</keyword>
<feature type="region of interest" description="Disordered" evidence="1">
    <location>
        <begin position="55"/>
        <end position="84"/>
    </location>
</feature>
<evidence type="ECO:0000313" key="3">
    <source>
        <dbReference type="Proteomes" id="UP001178148"/>
    </source>
</evidence>
<evidence type="ECO:0000256" key="1">
    <source>
        <dbReference type="SAM" id="MobiDB-lite"/>
    </source>
</evidence>
<accession>A0AA90NS12</accession>
<feature type="compositionally biased region" description="Basic residues" evidence="1">
    <location>
        <begin position="59"/>
        <end position="73"/>
    </location>
</feature>
<protein>
    <submittedName>
        <fullName evidence="2">Uncharacterized protein</fullName>
    </submittedName>
</protein>
<organism evidence="2 3">
    <name type="scientific">Candidatus Endonucleibacter bathymodioli</name>
    <dbReference type="NCBI Taxonomy" id="539814"/>
    <lineage>
        <taxon>Bacteria</taxon>
        <taxon>Pseudomonadati</taxon>
        <taxon>Pseudomonadota</taxon>
        <taxon>Gammaproteobacteria</taxon>
        <taxon>Oceanospirillales</taxon>
        <taxon>Endozoicomonadaceae</taxon>
        <taxon>Candidatus Endonucleibacter</taxon>
    </lineage>
</organism>
<dbReference type="EMBL" id="JASXSV010000015">
    <property type="protein sequence ID" value="MDP0589519.1"/>
    <property type="molecule type" value="Genomic_DNA"/>
</dbReference>
<gene>
    <name evidence="2" type="ORF">QS748_10155</name>
</gene>
<dbReference type="AlphaFoldDB" id="A0AA90NS12"/>
<evidence type="ECO:0000313" key="2">
    <source>
        <dbReference type="EMBL" id="MDP0589519.1"/>
    </source>
</evidence>